<dbReference type="EMBL" id="JAATIQ010001024">
    <property type="protein sequence ID" value="KAF4346405.1"/>
    <property type="molecule type" value="Genomic_DNA"/>
</dbReference>
<keyword evidence="4 7" id="KW-0732">Signal</keyword>
<protein>
    <recommendedName>
        <fullName evidence="7">Post-GPI attachment to proteins factor 3</fullName>
    </recommendedName>
</protein>
<keyword evidence="2 7" id="KW-0337">GPI-anchor biosynthesis</keyword>
<keyword evidence="6 7" id="KW-0472">Membrane</keyword>
<keyword evidence="3 7" id="KW-0812">Transmembrane</keyword>
<evidence type="ECO:0000256" key="4">
    <source>
        <dbReference type="ARBA" id="ARBA00022729"/>
    </source>
</evidence>
<keyword evidence="5 7" id="KW-1133">Transmembrane helix</keyword>
<dbReference type="GO" id="GO:0005789">
    <property type="term" value="C:endoplasmic reticulum membrane"/>
    <property type="evidence" value="ECO:0007669"/>
    <property type="project" value="TreeGrafter"/>
</dbReference>
<dbReference type="EMBL" id="JAATIQ010000309">
    <property type="protein sequence ID" value="KAF4362656.1"/>
    <property type="molecule type" value="Genomic_DNA"/>
</dbReference>
<keyword evidence="10" id="KW-1185">Reference proteome</keyword>
<comment type="caution">
    <text evidence="8">The sequence shown here is derived from an EMBL/GenBank/DDBJ whole genome shotgun (WGS) entry which is preliminary data.</text>
</comment>
<feature type="transmembrane region" description="Helical" evidence="7">
    <location>
        <begin position="209"/>
        <end position="230"/>
    </location>
</feature>
<evidence type="ECO:0000256" key="3">
    <source>
        <dbReference type="ARBA" id="ARBA00022692"/>
    </source>
</evidence>
<evidence type="ECO:0000256" key="5">
    <source>
        <dbReference type="ARBA" id="ARBA00022989"/>
    </source>
</evidence>
<evidence type="ECO:0000313" key="9">
    <source>
        <dbReference type="EMBL" id="KAF4362656.1"/>
    </source>
</evidence>
<feature type="signal peptide" evidence="7">
    <location>
        <begin position="1"/>
        <end position="24"/>
    </location>
</feature>
<dbReference type="GO" id="GO:0016788">
    <property type="term" value="F:hydrolase activity, acting on ester bonds"/>
    <property type="evidence" value="ECO:0007669"/>
    <property type="project" value="TreeGrafter"/>
</dbReference>
<reference evidence="8 10" key="1">
    <citation type="journal article" date="2020" name="bioRxiv">
        <title>Sequence and annotation of 42 cannabis genomes reveals extensive copy number variation in cannabinoid synthesis and pathogen resistance genes.</title>
        <authorList>
            <person name="Mckernan K.J."/>
            <person name="Helbert Y."/>
            <person name="Kane L.T."/>
            <person name="Ebling H."/>
            <person name="Zhang L."/>
            <person name="Liu B."/>
            <person name="Eaton Z."/>
            <person name="Mclaughlin S."/>
            <person name="Kingan S."/>
            <person name="Baybayan P."/>
            <person name="Concepcion G."/>
            <person name="Jordan M."/>
            <person name="Riva A."/>
            <person name="Barbazuk W."/>
            <person name="Harkins T."/>
        </authorList>
    </citation>
    <scope>NUCLEOTIDE SEQUENCE [LARGE SCALE GENOMIC DNA]</scope>
    <source>
        <strain evidence="10">cv. Jamaican Lion 4</strain>
        <strain evidence="8">Father</strain>
        <tissue evidence="8">Leaf</tissue>
    </source>
</reference>
<evidence type="ECO:0000256" key="6">
    <source>
        <dbReference type="ARBA" id="ARBA00023136"/>
    </source>
</evidence>
<name>A0A7J6DJY4_CANSA</name>
<comment type="similarity">
    <text evidence="7">Belongs to the PGAP3 family.</text>
</comment>
<evidence type="ECO:0000313" key="10">
    <source>
        <dbReference type="Proteomes" id="UP000583929"/>
    </source>
</evidence>
<dbReference type="InterPro" id="IPR007217">
    <property type="entry name" value="Per1-like"/>
</dbReference>
<dbReference type="Proteomes" id="UP000583929">
    <property type="component" value="Unassembled WGS sequence"/>
</dbReference>
<keyword evidence="7" id="KW-0333">Golgi apparatus</keyword>
<gene>
    <name evidence="8" type="ORF">G4B88_025524</name>
    <name evidence="9" type="ORF">G4B88_026218</name>
</gene>
<accession>A0A7J6DJY4</accession>
<dbReference type="AlphaFoldDB" id="A0A7J6DJY4"/>
<feature type="transmembrane region" description="Helical" evidence="7">
    <location>
        <begin position="236"/>
        <end position="255"/>
    </location>
</feature>
<dbReference type="GO" id="GO:0006506">
    <property type="term" value="P:GPI anchor biosynthetic process"/>
    <property type="evidence" value="ECO:0007669"/>
    <property type="project" value="UniProtKB-KW"/>
</dbReference>
<feature type="transmembrane region" description="Helical" evidence="7">
    <location>
        <begin position="122"/>
        <end position="140"/>
    </location>
</feature>
<feature type="transmembrane region" description="Helical" evidence="7">
    <location>
        <begin position="152"/>
        <end position="172"/>
    </location>
</feature>
<comment type="subcellular location">
    <subcellularLocation>
        <location evidence="1">Endomembrane system</location>
        <topology evidence="1">Multi-pass membrane protein</topology>
    </subcellularLocation>
    <subcellularLocation>
        <location evidence="7">Golgi apparatus membrane</location>
        <topology evidence="7">Multi-pass membrane protein</topology>
    </subcellularLocation>
</comment>
<feature type="transmembrane region" description="Helical" evidence="7">
    <location>
        <begin position="178"/>
        <end position="197"/>
    </location>
</feature>
<dbReference type="PANTHER" id="PTHR13148:SF0">
    <property type="entry name" value="POST-GPI ATTACHMENT TO PROTEINS FACTOR 3"/>
    <property type="match status" value="1"/>
</dbReference>
<dbReference type="GO" id="GO:0000139">
    <property type="term" value="C:Golgi membrane"/>
    <property type="evidence" value="ECO:0007669"/>
    <property type="project" value="UniProtKB-SubCell"/>
</dbReference>
<dbReference type="Pfam" id="PF04080">
    <property type="entry name" value="Per1"/>
    <property type="match status" value="1"/>
</dbReference>
<sequence>MLRRFLAILILVVSLSWNLGVIDASAGDEDPRYRVCVKECKETGCVGETCFPYCKFSSNDATIDERKKEKLFLALLLSNIMGDKKAYYEFASLWHIYGLLTMNSWLWSAVSHCRDVELMEKLDYSSTVVLLGYSLIVAILRSCNLRDDAARVMVTAPVLAFVTTHIMFQNFYKLNYGWNMIVCVFMAVLQLLIWAIFGRVTRHPSRWKLWLVVVAGGLSMLLKICDFPPYEGYVDAHALWHATTVPLTYIWWSFVRDDAAFRTMNLLKKAKLVCISFH</sequence>
<evidence type="ECO:0000256" key="1">
    <source>
        <dbReference type="ARBA" id="ARBA00004127"/>
    </source>
</evidence>
<evidence type="ECO:0000256" key="7">
    <source>
        <dbReference type="RuleBase" id="RU365066"/>
    </source>
</evidence>
<comment type="function">
    <text evidence="7">Involved in the lipid remodeling steps of GPI-anchor maturation.</text>
</comment>
<evidence type="ECO:0000313" key="8">
    <source>
        <dbReference type="EMBL" id="KAF4346405.1"/>
    </source>
</evidence>
<organism evidence="8 10">
    <name type="scientific">Cannabis sativa</name>
    <name type="common">Hemp</name>
    <name type="synonym">Marijuana</name>
    <dbReference type="NCBI Taxonomy" id="3483"/>
    <lineage>
        <taxon>Eukaryota</taxon>
        <taxon>Viridiplantae</taxon>
        <taxon>Streptophyta</taxon>
        <taxon>Embryophyta</taxon>
        <taxon>Tracheophyta</taxon>
        <taxon>Spermatophyta</taxon>
        <taxon>Magnoliopsida</taxon>
        <taxon>eudicotyledons</taxon>
        <taxon>Gunneridae</taxon>
        <taxon>Pentapetalae</taxon>
        <taxon>rosids</taxon>
        <taxon>fabids</taxon>
        <taxon>Rosales</taxon>
        <taxon>Cannabaceae</taxon>
        <taxon>Cannabis</taxon>
    </lineage>
</organism>
<dbReference type="PANTHER" id="PTHR13148">
    <property type="entry name" value="PER1-RELATED"/>
    <property type="match status" value="1"/>
</dbReference>
<comment type="caution">
    <text evidence="7">Lacks conserved residue(s) required for the propagation of feature annotation.</text>
</comment>
<evidence type="ECO:0000256" key="2">
    <source>
        <dbReference type="ARBA" id="ARBA00022502"/>
    </source>
</evidence>
<feature type="chain" id="PRO_5033946791" description="Post-GPI attachment to proteins factor 3" evidence="7">
    <location>
        <begin position="25"/>
        <end position="278"/>
    </location>
</feature>
<proteinExistence type="inferred from homology"/>